<feature type="compositionally biased region" description="Low complexity" evidence="9">
    <location>
        <begin position="549"/>
        <end position="563"/>
    </location>
</feature>
<comment type="caution">
    <text evidence="8">Lacks conserved residue(s) required for the propagation of feature annotation.</text>
</comment>
<organism evidence="11 12">
    <name type="scientific">Romanomermis culicivorax</name>
    <name type="common">Nematode worm</name>
    <dbReference type="NCBI Taxonomy" id="13658"/>
    <lineage>
        <taxon>Eukaryota</taxon>
        <taxon>Metazoa</taxon>
        <taxon>Ecdysozoa</taxon>
        <taxon>Nematoda</taxon>
        <taxon>Enoplea</taxon>
        <taxon>Dorylaimia</taxon>
        <taxon>Mermithida</taxon>
        <taxon>Mermithoidea</taxon>
        <taxon>Mermithidae</taxon>
        <taxon>Romanomermis</taxon>
    </lineage>
</organism>
<evidence type="ECO:0000259" key="10">
    <source>
        <dbReference type="PROSITE" id="PS50026"/>
    </source>
</evidence>
<keyword evidence="4" id="KW-0677">Repeat</keyword>
<keyword evidence="5" id="KW-0472">Membrane</keyword>
<dbReference type="Gene3D" id="2.10.25.10">
    <property type="entry name" value="Laminin"/>
    <property type="match status" value="4"/>
</dbReference>
<dbReference type="Proteomes" id="UP000887565">
    <property type="component" value="Unplaced"/>
</dbReference>
<dbReference type="SMART" id="SM00181">
    <property type="entry name" value="EGF"/>
    <property type="match status" value="8"/>
</dbReference>
<dbReference type="InterPro" id="IPR001881">
    <property type="entry name" value="EGF-like_Ca-bd_dom"/>
</dbReference>
<dbReference type="PRINTS" id="PR00261">
    <property type="entry name" value="LDLRECEPTOR"/>
</dbReference>
<evidence type="ECO:0000256" key="8">
    <source>
        <dbReference type="PROSITE-ProRule" id="PRU00076"/>
    </source>
</evidence>
<keyword evidence="3" id="KW-0732">Signal</keyword>
<feature type="region of interest" description="Disordered" evidence="9">
    <location>
        <begin position="288"/>
        <end position="563"/>
    </location>
</feature>
<dbReference type="InterPro" id="IPR024731">
    <property type="entry name" value="NELL2-like_EGF"/>
</dbReference>
<accession>A0A915KG38</accession>
<comment type="subcellular location">
    <subcellularLocation>
        <location evidence="1">Membrane</location>
    </subcellularLocation>
</comment>
<sequence length="1167" mass="119859">MAPPPQRTGFFLKNALTFLPKLLTTNVSSSAFNYSQLLYNNSTQSYVSSSVANVVLTTTRSSMKVSQNNTGQSQASPQAIMLNSTTSQNITTQIVDSPCDSGVCFKCNSGEVFDFLSVWSNCHDDCSDGSDELCYPGQVKCDGIDGCLCVNIDKIMGAENCPIIPQCLLRLPKFTTTTTQSTTTTQAPATTTKIKLWTALDPCNPPNILNQVVGSCGNQTGGIYIKCGDGTCVSFAENYMNCVYDCPDMVDEMCMPGLVKCDGCKCVPESKAKTLCSSYVPVTTTPLSVSCPSTTSTTGSTPPASSSGSTTSPVGSTTSSAGASTTSPTGSTSPGGSTTTSSAGASTASPTSSTSPAGSTTTSAGPSTGSTTSTAGASTSSSTSGAASTNATTTSGSAGASSTTSTTTTSSSAGASSTSSSTTSSSTTSSSAGASSTNATTTSGSSSSAAAPSTSTTTAGVSTSTTIAGVSTSSTTSSSAASSSTSSPKSTSSAGASSTSTTTSSSAGSTTTTTTPRVSTSSTSPATNASTSSSATTTTTTPKGTISMTGSTSSKTVSPSSTTKSTLRSRIVDFCNGELGTFIQCGDGSCVPYAETWQNCRLDCNDGVDEMCWDNEIQCDDCRCVSSTANDPSCKPPANILPNCTSHASFIVSTTSSSSSSTSSSSTAVTTKSVSWTSSGSSATASACSSCSPYATCNRTGSYYKCYCNAGFIGNGLQCAVGPCELNTANCSKDANCVPDPKIPFKYSCVCKSGFVGDGFTCTSADGCKTQQPTCDANTEVCVPTGQTTYRCDCGPNLFRIKGKCVTDPCISAALSCPANSVCKTLNETYSCKCIDDYFLSGSSCVLHPCAAGTDNCSANALCLPKQGTPNYDCACDDGYYGDGYKCIPDACLNDLADCPENSQCISQNNGSYTCRCNPNYYSKSGACILHPCFDTNFPPCSPQAKCLPDRNWPNLSEHYACSCLSPYTGNGTMCTLPSVTTAPKVCNKNTQWRCPISGNCIPKDWVLDNVKDCPNGEDENPALVDECALGKNKCDPMATCTNIPDGAYACKCKPGYVGNGQRCDLPMSTTTGPPPATYCPDGEDERTISFTKASALPTTPTQKILSTKAKVCDFQCTSENKCIPADYVLDRIKDCLGGEDEDPVKVDECLYKKNQCHQNATCTKVP</sequence>
<dbReference type="Pfam" id="PF12947">
    <property type="entry name" value="EGF_3"/>
    <property type="match status" value="3"/>
</dbReference>
<dbReference type="SMART" id="SM00192">
    <property type="entry name" value="LDLa"/>
    <property type="match status" value="2"/>
</dbReference>
<dbReference type="SMART" id="SM00179">
    <property type="entry name" value="EGF_CA"/>
    <property type="match status" value="2"/>
</dbReference>
<feature type="disulfide bond" evidence="8">
    <location>
        <begin position="857"/>
        <end position="874"/>
    </location>
</feature>
<proteinExistence type="predicted"/>
<dbReference type="InterPro" id="IPR000742">
    <property type="entry name" value="EGF"/>
</dbReference>
<dbReference type="PROSITE" id="PS01186">
    <property type="entry name" value="EGF_2"/>
    <property type="match status" value="3"/>
</dbReference>
<evidence type="ECO:0000313" key="11">
    <source>
        <dbReference type="Proteomes" id="UP000887565"/>
    </source>
</evidence>
<dbReference type="PROSITE" id="PS50068">
    <property type="entry name" value="LDLRA_2"/>
    <property type="match status" value="1"/>
</dbReference>
<keyword evidence="6 8" id="KW-1015">Disulfide bond</keyword>
<dbReference type="AlphaFoldDB" id="A0A915KG38"/>
<dbReference type="GO" id="GO:0016020">
    <property type="term" value="C:membrane"/>
    <property type="evidence" value="ECO:0007669"/>
    <property type="project" value="UniProtKB-SubCell"/>
</dbReference>
<dbReference type="InterPro" id="IPR002172">
    <property type="entry name" value="LDrepeatLR_classA_rpt"/>
</dbReference>
<evidence type="ECO:0000256" key="2">
    <source>
        <dbReference type="ARBA" id="ARBA00022536"/>
    </source>
</evidence>
<dbReference type="Gene3D" id="2.90.20.10">
    <property type="entry name" value="Plasmodium vivax P25 domain"/>
    <property type="match status" value="1"/>
</dbReference>
<evidence type="ECO:0000256" key="3">
    <source>
        <dbReference type="ARBA" id="ARBA00022729"/>
    </source>
</evidence>
<keyword evidence="7" id="KW-0325">Glycoprotein</keyword>
<dbReference type="CDD" id="cd00112">
    <property type="entry name" value="LDLa"/>
    <property type="match status" value="1"/>
</dbReference>
<evidence type="ECO:0000256" key="5">
    <source>
        <dbReference type="ARBA" id="ARBA00023136"/>
    </source>
</evidence>
<feature type="compositionally biased region" description="Low complexity" evidence="9">
    <location>
        <begin position="292"/>
        <end position="541"/>
    </location>
</feature>
<dbReference type="WBParaSite" id="nRc.2.0.1.t37788-RA">
    <property type="protein sequence ID" value="nRc.2.0.1.t37788-RA"/>
    <property type="gene ID" value="nRc.2.0.1.g37788"/>
</dbReference>
<reference evidence="12" key="1">
    <citation type="submission" date="2022-11" db="UniProtKB">
        <authorList>
            <consortium name="WormBaseParasite"/>
        </authorList>
    </citation>
    <scope>IDENTIFICATION</scope>
</reference>
<feature type="domain" description="EGF-like" evidence="10">
    <location>
        <begin position="720"/>
        <end position="761"/>
    </location>
</feature>
<evidence type="ECO:0000256" key="4">
    <source>
        <dbReference type="ARBA" id="ARBA00022737"/>
    </source>
</evidence>
<dbReference type="OMA" id="CNCTTFY"/>
<feature type="domain" description="EGF-like" evidence="10">
    <location>
        <begin position="846"/>
        <end position="888"/>
    </location>
</feature>
<dbReference type="Pfam" id="PF12946">
    <property type="entry name" value="EGF_MSP1_1"/>
    <property type="match status" value="1"/>
</dbReference>
<dbReference type="PANTHER" id="PTHR24038">
    <property type="entry name" value="STABILIN"/>
    <property type="match status" value="1"/>
</dbReference>
<name>A0A915KG38_ROMCU</name>
<dbReference type="PANTHER" id="PTHR24038:SF11">
    <property type="entry name" value="INTEGRIN BETA-LIKE PROTEIN E"/>
    <property type="match status" value="1"/>
</dbReference>
<evidence type="ECO:0000256" key="9">
    <source>
        <dbReference type="SAM" id="MobiDB-lite"/>
    </source>
</evidence>
<evidence type="ECO:0000256" key="1">
    <source>
        <dbReference type="ARBA" id="ARBA00004370"/>
    </source>
</evidence>
<evidence type="ECO:0000313" key="12">
    <source>
        <dbReference type="WBParaSite" id="nRc.2.0.1.t37788-RA"/>
    </source>
</evidence>
<evidence type="ECO:0000256" key="7">
    <source>
        <dbReference type="ARBA" id="ARBA00023180"/>
    </source>
</evidence>
<dbReference type="InterPro" id="IPR036055">
    <property type="entry name" value="LDL_receptor-like_sf"/>
</dbReference>
<dbReference type="SUPFAM" id="SSF57196">
    <property type="entry name" value="EGF/Laminin"/>
    <property type="match status" value="2"/>
</dbReference>
<keyword evidence="2 8" id="KW-0245">EGF-like domain</keyword>
<dbReference type="Gene3D" id="4.10.400.10">
    <property type="entry name" value="Low-density Lipoprotein Receptor"/>
    <property type="match status" value="2"/>
</dbReference>
<dbReference type="InterPro" id="IPR024730">
    <property type="entry name" value="MSP1_EGF_1"/>
</dbReference>
<protein>
    <submittedName>
        <fullName evidence="12">EGF-like domain-containing protein</fullName>
    </submittedName>
</protein>
<keyword evidence="11" id="KW-1185">Reference proteome</keyword>
<evidence type="ECO:0000256" key="6">
    <source>
        <dbReference type="ARBA" id="ARBA00023157"/>
    </source>
</evidence>
<dbReference type="SUPFAM" id="SSF57424">
    <property type="entry name" value="LDL receptor-like module"/>
    <property type="match status" value="2"/>
</dbReference>
<dbReference type="GO" id="GO:0005509">
    <property type="term" value="F:calcium ion binding"/>
    <property type="evidence" value="ECO:0007669"/>
    <property type="project" value="InterPro"/>
</dbReference>
<dbReference type="PROSITE" id="PS50026">
    <property type="entry name" value="EGF_3"/>
    <property type="match status" value="3"/>
</dbReference>
<feature type="domain" description="EGF-like" evidence="10">
    <location>
        <begin position="1024"/>
        <end position="1065"/>
    </location>
</feature>
<dbReference type="FunFam" id="2.10.25.10:FF:000038">
    <property type="entry name" value="Fibrillin 2"/>
    <property type="match status" value="1"/>
</dbReference>